<dbReference type="Proteomes" id="UP001234989">
    <property type="component" value="Chromosome 1"/>
</dbReference>
<feature type="region of interest" description="Disordered" evidence="1">
    <location>
        <begin position="1"/>
        <end position="28"/>
    </location>
</feature>
<evidence type="ECO:0000313" key="3">
    <source>
        <dbReference type="Proteomes" id="UP001234989"/>
    </source>
</evidence>
<keyword evidence="3" id="KW-1185">Reference proteome</keyword>
<protein>
    <submittedName>
        <fullName evidence="2">Uncharacterized protein</fullName>
    </submittedName>
</protein>
<gene>
    <name evidence="2" type="ORF">MTR67_001995</name>
</gene>
<dbReference type="AlphaFoldDB" id="A0AAF0PSV6"/>
<name>A0AAF0PSV6_SOLVR</name>
<evidence type="ECO:0000313" key="2">
    <source>
        <dbReference type="EMBL" id="WMV08610.1"/>
    </source>
</evidence>
<accession>A0AAF0PSV6</accession>
<feature type="compositionally biased region" description="Basic and acidic residues" evidence="1">
    <location>
        <begin position="10"/>
        <end position="23"/>
    </location>
</feature>
<evidence type="ECO:0000256" key="1">
    <source>
        <dbReference type="SAM" id="MobiDB-lite"/>
    </source>
</evidence>
<organism evidence="2 3">
    <name type="scientific">Solanum verrucosum</name>
    <dbReference type="NCBI Taxonomy" id="315347"/>
    <lineage>
        <taxon>Eukaryota</taxon>
        <taxon>Viridiplantae</taxon>
        <taxon>Streptophyta</taxon>
        <taxon>Embryophyta</taxon>
        <taxon>Tracheophyta</taxon>
        <taxon>Spermatophyta</taxon>
        <taxon>Magnoliopsida</taxon>
        <taxon>eudicotyledons</taxon>
        <taxon>Gunneridae</taxon>
        <taxon>Pentapetalae</taxon>
        <taxon>asterids</taxon>
        <taxon>lamiids</taxon>
        <taxon>Solanales</taxon>
        <taxon>Solanaceae</taxon>
        <taxon>Solanoideae</taxon>
        <taxon>Solaneae</taxon>
        <taxon>Solanum</taxon>
    </lineage>
</organism>
<dbReference type="EMBL" id="CP133612">
    <property type="protein sequence ID" value="WMV08610.1"/>
    <property type="molecule type" value="Genomic_DNA"/>
</dbReference>
<proteinExistence type="predicted"/>
<sequence>MLGHALARSSKIETKAKSKKDNHVTSPRIMRTHQADVVELSIKNRSMRDLIAEDLNLYHKKI</sequence>
<reference evidence="2" key="1">
    <citation type="submission" date="2023-08" db="EMBL/GenBank/DDBJ databases">
        <title>A de novo genome assembly of Solanum verrucosum Schlechtendal, a Mexican diploid species geographically isolated from the other diploid A-genome species in potato relatives.</title>
        <authorList>
            <person name="Hosaka K."/>
        </authorList>
    </citation>
    <scope>NUCLEOTIDE SEQUENCE</scope>
    <source>
        <tissue evidence="2">Young leaves</tissue>
    </source>
</reference>